<feature type="transmembrane region" description="Helical" evidence="1">
    <location>
        <begin position="40"/>
        <end position="60"/>
    </location>
</feature>
<proteinExistence type="predicted"/>
<keyword evidence="1" id="KW-1133">Transmembrane helix</keyword>
<evidence type="ECO:0000313" key="4">
    <source>
        <dbReference type="Proteomes" id="UP000198362"/>
    </source>
</evidence>
<dbReference type="Proteomes" id="UP000198362">
    <property type="component" value="Unassembled WGS sequence"/>
</dbReference>
<keyword evidence="1" id="KW-0472">Membrane</keyword>
<keyword evidence="1" id="KW-0812">Transmembrane</keyword>
<protein>
    <recommendedName>
        <fullName evidence="2">FtsX extracellular domain-containing protein</fullName>
    </recommendedName>
</protein>
<keyword evidence="4" id="KW-1185">Reference proteome</keyword>
<sequence length="197" mass="21099">MDPNLHVLFGQALADEPDPPTGDLAANVVAIGRGRRRRRLVLAGGAAVALVAALGAVNLATGAAPTETVPARFESQLNPACETPARERPTDLSVFLNPDVTDAQRERVDVLLQSVETVHQVRFESQDQAYLNFQAMFSDNPELVSAVQVSQMPESFRVKVTVWSGYHELVLRIRNTPGVDQVIDSACPDGVSVGSAG</sequence>
<dbReference type="AlphaFoldDB" id="A0A239IVQ1"/>
<name>A0A239IVQ1_9ACTN</name>
<gene>
    <name evidence="3" type="ORF">SAMN05421812_102593</name>
</gene>
<evidence type="ECO:0000256" key="1">
    <source>
        <dbReference type="SAM" id="Phobius"/>
    </source>
</evidence>
<dbReference type="OrthoDB" id="3387849at2"/>
<evidence type="ECO:0000259" key="2">
    <source>
        <dbReference type="Pfam" id="PF18075"/>
    </source>
</evidence>
<feature type="domain" description="FtsX extracellular" evidence="2">
    <location>
        <begin position="92"/>
        <end position="182"/>
    </location>
</feature>
<accession>A0A239IVQ1</accession>
<dbReference type="InterPro" id="IPR040690">
    <property type="entry name" value="FtsX_ECD"/>
</dbReference>
<evidence type="ECO:0000313" key="3">
    <source>
        <dbReference type="EMBL" id="SNS97701.1"/>
    </source>
</evidence>
<organism evidence="3 4">
    <name type="scientific">Asanoa hainanensis</name>
    <dbReference type="NCBI Taxonomy" id="560556"/>
    <lineage>
        <taxon>Bacteria</taxon>
        <taxon>Bacillati</taxon>
        <taxon>Actinomycetota</taxon>
        <taxon>Actinomycetes</taxon>
        <taxon>Micromonosporales</taxon>
        <taxon>Micromonosporaceae</taxon>
        <taxon>Asanoa</taxon>
    </lineage>
</organism>
<dbReference type="Pfam" id="PF18075">
    <property type="entry name" value="FtsX_ECD"/>
    <property type="match status" value="1"/>
</dbReference>
<dbReference type="EMBL" id="FZPH01000002">
    <property type="protein sequence ID" value="SNS97701.1"/>
    <property type="molecule type" value="Genomic_DNA"/>
</dbReference>
<dbReference type="Gene3D" id="3.30.70.3040">
    <property type="match status" value="1"/>
</dbReference>
<reference evidence="3 4" key="1">
    <citation type="submission" date="2017-06" db="EMBL/GenBank/DDBJ databases">
        <authorList>
            <person name="Kim H.J."/>
            <person name="Triplett B.A."/>
        </authorList>
    </citation>
    <scope>NUCLEOTIDE SEQUENCE [LARGE SCALE GENOMIC DNA]</scope>
    <source>
        <strain evidence="3 4">CGMCC 4.5593</strain>
    </source>
</reference>
<dbReference type="RefSeq" id="WP_089245751.1">
    <property type="nucleotide sequence ID" value="NZ_FZPH01000002.1"/>
</dbReference>